<evidence type="ECO:0000313" key="3">
    <source>
        <dbReference type="EMBL" id="CAF0850770.1"/>
    </source>
</evidence>
<keyword evidence="4" id="KW-1185">Reference proteome</keyword>
<sequence length="544" mass="64461">MKFLLALIIYLNFFHEFKFENNFKRQTSKTEYYLKWVLTDPLLPLLLSVPNPDQIQVKWYKHSDKEFVEDQSDFEENYLSSDTSDESFLHIINYDIAKHSQLSSYEARSTETGTKLDHKLFTLVYLKSHLIDVIETENDFSVFCNISMLIPKNDANVNDINLKLIEKYSKLKIGLTNQMKKRSIESKFDKLYRVKRVVHNFLDINLNIGPISFPKTDIFNKDYIKDNNVSCGLDLFEKELDGKNVLTYQTSIFRSVNNYVPTLKKLDEQPNEKPTTKSKTTIKIPEKIESLSLKKRHFYEQKNPILYKHKWITNQTHFPIRLESQIKIDADFKWFKLSENLFIDEIDKSDQIYSYKQDDKLISLDILKYDHKTHNELSAYAQKAIGYRTESYQYEDIYTLFYLKSHTLSLIQTEKGSTAYCNISVLIPYYDQISLTQNHGLILKNMNLKLRLSNNRKKISNNKINHFQQNHRVKRYNSKFLIYDYTEGPIYLVKSSIKNQEILNCKLELFEENRVVYTKCLEEPKEVELSNEGEKSDEDELKEI</sequence>
<accession>A0A813W4P4</accession>
<organism evidence="3 4">
    <name type="scientific">Brachionus calyciflorus</name>
    <dbReference type="NCBI Taxonomy" id="104777"/>
    <lineage>
        <taxon>Eukaryota</taxon>
        <taxon>Metazoa</taxon>
        <taxon>Spiralia</taxon>
        <taxon>Gnathifera</taxon>
        <taxon>Rotifera</taxon>
        <taxon>Eurotatoria</taxon>
        <taxon>Monogononta</taxon>
        <taxon>Pseudotrocha</taxon>
        <taxon>Ploima</taxon>
        <taxon>Brachionidae</taxon>
        <taxon>Brachionus</taxon>
    </lineage>
</organism>
<feature type="compositionally biased region" description="Basic and acidic residues" evidence="1">
    <location>
        <begin position="525"/>
        <end position="534"/>
    </location>
</feature>
<evidence type="ECO:0000256" key="2">
    <source>
        <dbReference type="SAM" id="SignalP"/>
    </source>
</evidence>
<evidence type="ECO:0000256" key="1">
    <source>
        <dbReference type="SAM" id="MobiDB-lite"/>
    </source>
</evidence>
<dbReference type="Proteomes" id="UP000663879">
    <property type="component" value="Unassembled WGS sequence"/>
</dbReference>
<name>A0A813W4P4_9BILA</name>
<keyword evidence="2" id="KW-0732">Signal</keyword>
<feature type="region of interest" description="Disordered" evidence="1">
    <location>
        <begin position="525"/>
        <end position="544"/>
    </location>
</feature>
<dbReference type="AlphaFoldDB" id="A0A813W4P4"/>
<dbReference type="OrthoDB" id="10631265at2759"/>
<reference evidence="3" key="1">
    <citation type="submission" date="2021-02" db="EMBL/GenBank/DDBJ databases">
        <authorList>
            <person name="Nowell W R."/>
        </authorList>
    </citation>
    <scope>NUCLEOTIDE SEQUENCE</scope>
    <source>
        <strain evidence="3">Ploen Becks lab</strain>
    </source>
</reference>
<feature type="compositionally biased region" description="Acidic residues" evidence="1">
    <location>
        <begin position="535"/>
        <end position="544"/>
    </location>
</feature>
<comment type="caution">
    <text evidence="3">The sequence shown here is derived from an EMBL/GenBank/DDBJ whole genome shotgun (WGS) entry which is preliminary data.</text>
</comment>
<proteinExistence type="predicted"/>
<evidence type="ECO:0000313" key="4">
    <source>
        <dbReference type="Proteomes" id="UP000663879"/>
    </source>
</evidence>
<feature type="signal peptide" evidence="2">
    <location>
        <begin position="1"/>
        <end position="19"/>
    </location>
</feature>
<feature type="chain" id="PRO_5032443130" evidence="2">
    <location>
        <begin position="20"/>
        <end position="544"/>
    </location>
</feature>
<gene>
    <name evidence="3" type="ORF">OXX778_LOCUS8938</name>
</gene>
<protein>
    <submittedName>
        <fullName evidence="3">Uncharacterized protein</fullName>
    </submittedName>
</protein>
<dbReference type="EMBL" id="CAJNOC010001275">
    <property type="protein sequence ID" value="CAF0850770.1"/>
    <property type="molecule type" value="Genomic_DNA"/>
</dbReference>